<organism evidence="2 3">
    <name type="scientific">Alistipes ihumii AP11</name>
    <dbReference type="NCBI Taxonomy" id="1211813"/>
    <lineage>
        <taxon>Bacteria</taxon>
        <taxon>Pseudomonadati</taxon>
        <taxon>Bacteroidota</taxon>
        <taxon>Bacteroidia</taxon>
        <taxon>Bacteroidales</taxon>
        <taxon>Rikenellaceae</taxon>
        <taxon>Alistipes</taxon>
    </lineage>
</organism>
<dbReference type="Proteomes" id="UP001059295">
    <property type="component" value="Chromosome"/>
</dbReference>
<feature type="region of interest" description="Disordered" evidence="1">
    <location>
        <begin position="20"/>
        <end position="57"/>
    </location>
</feature>
<dbReference type="EMBL" id="CP102294">
    <property type="protein sequence ID" value="UWN56711.1"/>
    <property type="molecule type" value="Genomic_DNA"/>
</dbReference>
<keyword evidence="3" id="KW-1185">Reference proteome</keyword>
<evidence type="ECO:0000313" key="3">
    <source>
        <dbReference type="Proteomes" id="UP001059295"/>
    </source>
</evidence>
<name>A0ABY5UXK2_9BACT</name>
<dbReference type="GeneID" id="82891795"/>
<protein>
    <submittedName>
        <fullName evidence="2">Uncharacterized protein</fullName>
    </submittedName>
</protein>
<evidence type="ECO:0000256" key="1">
    <source>
        <dbReference type="SAM" id="MobiDB-lite"/>
    </source>
</evidence>
<sequence>MKTAEIPADMKSHMQKTIFGFASKEAKPNIASPNTGNQHPSKKTERTKINQTPRNIL</sequence>
<proteinExistence type="predicted"/>
<accession>A0ABY5UXK2</accession>
<evidence type="ECO:0000313" key="2">
    <source>
        <dbReference type="EMBL" id="UWN56711.1"/>
    </source>
</evidence>
<gene>
    <name evidence="2" type="ORF">NQ491_08635</name>
</gene>
<dbReference type="RefSeq" id="WP_187119330.1">
    <property type="nucleotide sequence ID" value="NZ_CAPH01000023.1"/>
</dbReference>
<reference evidence="2" key="1">
    <citation type="journal article" date="2022" name="Cell">
        <title>Design, construction, and in vivo augmentation of a complex gut microbiome.</title>
        <authorList>
            <person name="Cheng A.G."/>
            <person name="Ho P.Y."/>
            <person name="Aranda-Diaz A."/>
            <person name="Jain S."/>
            <person name="Yu F.B."/>
            <person name="Meng X."/>
            <person name="Wang M."/>
            <person name="Iakiviak M."/>
            <person name="Nagashima K."/>
            <person name="Zhao A."/>
            <person name="Murugkar P."/>
            <person name="Patil A."/>
            <person name="Atabakhsh K."/>
            <person name="Weakley A."/>
            <person name="Yan J."/>
            <person name="Brumbaugh A.R."/>
            <person name="Higginbottom S."/>
            <person name="Dimas A."/>
            <person name="Shiver A.L."/>
            <person name="Deutschbauer A."/>
            <person name="Neff N."/>
            <person name="Sonnenburg J.L."/>
            <person name="Huang K.C."/>
            <person name="Fischbach M.A."/>
        </authorList>
    </citation>
    <scope>NUCLEOTIDE SEQUENCE</scope>
    <source>
        <strain evidence="2">AP11</strain>
    </source>
</reference>